<evidence type="ECO:0000256" key="5">
    <source>
        <dbReference type="ARBA" id="ARBA00048191"/>
    </source>
</evidence>
<keyword evidence="2" id="KW-0547">Nucleotide-binding</keyword>
<dbReference type="Pfam" id="PF00406">
    <property type="entry name" value="ADK"/>
    <property type="match status" value="1"/>
</dbReference>
<dbReference type="GO" id="GO:0005737">
    <property type="term" value="C:cytoplasm"/>
    <property type="evidence" value="ECO:0000318"/>
    <property type="project" value="GO_Central"/>
</dbReference>
<dbReference type="InterPro" id="IPR000850">
    <property type="entry name" value="Adenylat/UMP-CMP_kin"/>
</dbReference>
<sequence>FYPKLKAAIKSYTKHINNVFAFPVFYKVSDEMVVELIENNLETPPCKNGFLLDGFPRTVRQAKMLDELMEKRKEKLESVIEFSVPDSLLIRRITGRLIHPASGRSYHEEFNPPKVAMKDDVTGEPLIRRSDDNEAALKNRLKSYHTQTTPLIGYYSRRGIHTAIDASQSPDVVFASILAAFSKATCKDLVMFI</sequence>
<comment type="catalytic activity">
    <reaction evidence="5">
        <text>GTP + AMP = GDP + ADP</text>
        <dbReference type="Rhea" id="RHEA:29863"/>
        <dbReference type="ChEBI" id="CHEBI:37565"/>
        <dbReference type="ChEBI" id="CHEBI:58189"/>
        <dbReference type="ChEBI" id="CHEBI:456215"/>
        <dbReference type="ChEBI" id="CHEBI:456216"/>
    </reaction>
</comment>
<dbReference type="FunFam" id="3.40.50.300:FF:000106">
    <property type="entry name" value="Adenylate kinase mitochondrial"/>
    <property type="match status" value="1"/>
</dbReference>
<dbReference type="GO" id="GO:0004017">
    <property type="term" value="F:AMP kinase activity"/>
    <property type="evidence" value="ECO:0000318"/>
    <property type="project" value="GO_Central"/>
</dbReference>
<dbReference type="InterPro" id="IPR033690">
    <property type="entry name" value="Adenylat_kinase_CS"/>
</dbReference>
<comment type="similarity">
    <text evidence="6">Belongs to the adenylate kinase family.</text>
</comment>
<dbReference type="PROSITE" id="PS00113">
    <property type="entry name" value="ADENYLATE_KINASE"/>
    <property type="match status" value="1"/>
</dbReference>
<evidence type="ECO:0000256" key="6">
    <source>
        <dbReference type="RuleBase" id="RU003330"/>
    </source>
</evidence>
<dbReference type="InParanoid" id="H9G7L0"/>
<evidence type="ECO:0000256" key="4">
    <source>
        <dbReference type="ARBA" id="ARBA00047210"/>
    </source>
</evidence>
<dbReference type="GeneTree" id="ENSGT00940000154576"/>
<dbReference type="Gene3D" id="3.40.50.300">
    <property type="entry name" value="P-loop containing nucleotide triphosphate hydrolases"/>
    <property type="match status" value="1"/>
</dbReference>
<dbReference type="AlphaFoldDB" id="H9G7L0"/>
<gene>
    <name evidence="8" type="primary">AK2</name>
</gene>
<keyword evidence="3 6" id="KW-0418">Kinase</keyword>
<dbReference type="eggNOG" id="KOG3078">
    <property type="taxonomic scope" value="Eukaryota"/>
</dbReference>
<evidence type="ECO:0000313" key="9">
    <source>
        <dbReference type="Proteomes" id="UP000001646"/>
    </source>
</evidence>
<keyword evidence="9" id="KW-1185">Reference proteome</keyword>
<dbReference type="STRING" id="28377.ENSACAP00000003389"/>
<dbReference type="PANTHER" id="PTHR23359">
    <property type="entry name" value="NUCLEOTIDE KINASE"/>
    <property type="match status" value="1"/>
</dbReference>
<feature type="domain" description="Adenylate kinase active site lid" evidence="7">
    <location>
        <begin position="96"/>
        <end position="131"/>
    </location>
</feature>
<dbReference type="CDD" id="cd01428">
    <property type="entry name" value="ADK"/>
    <property type="match status" value="1"/>
</dbReference>
<dbReference type="HOGENOM" id="CLU_032354_1_0_1"/>
<dbReference type="Bgee" id="ENSACAG00000003453">
    <property type="expression patterns" value="Expressed in lung and 14 other cell types or tissues"/>
</dbReference>
<dbReference type="GO" id="GO:0006172">
    <property type="term" value="P:ADP biosynthetic process"/>
    <property type="evidence" value="ECO:0000318"/>
    <property type="project" value="GO_Central"/>
</dbReference>
<dbReference type="Pfam" id="PF05191">
    <property type="entry name" value="ADK_lid"/>
    <property type="match status" value="1"/>
</dbReference>
<dbReference type="SUPFAM" id="SSF52540">
    <property type="entry name" value="P-loop containing nucleoside triphosphate hydrolases"/>
    <property type="match status" value="1"/>
</dbReference>
<reference evidence="8" key="2">
    <citation type="submission" date="2025-08" db="UniProtKB">
        <authorList>
            <consortium name="Ensembl"/>
        </authorList>
    </citation>
    <scope>IDENTIFICATION</scope>
</reference>
<reference evidence="8" key="1">
    <citation type="submission" date="2009-12" db="EMBL/GenBank/DDBJ databases">
        <title>The Genome Sequence of Anolis carolinensis (Green Anole Lizard).</title>
        <authorList>
            <consortium name="The Genome Sequencing Platform"/>
            <person name="Di Palma F."/>
            <person name="Alfoldi J."/>
            <person name="Heiman D."/>
            <person name="Young S."/>
            <person name="Grabherr M."/>
            <person name="Johnson J."/>
            <person name="Lander E.S."/>
            <person name="Lindblad-Toh K."/>
        </authorList>
    </citation>
    <scope>NUCLEOTIDE SEQUENCE [LARGE SCALE GENOMIC DNA]</scope>
    <source>
        <strain evidence="8">JBL SC #1</strain>
    </source>
</reference>
<dbReference type="PRINTS" id="PR00094">
    <property type="entry name" value="ADENYLTKNASE"/>
</dbReference>
<protein>
    <recommendedName>
        <fullName evidence="4">Adenylate kinase 3</fullName>
    </recommendedName>
</protein>
<dbReference type="Proteomes" id="UP000001646">
    <property type="component" value="Unplaced"/>
</dbReference>
<keyword evidence="1 6" id="KW-0808">Transferase</keyword>
<evidence type="ECO:0000259" key="7">
    <source>
        <dbReference type="Pfam" id="PF05191"/>
    </source>
</evidence>
<dbReference type="InterPro" id="IPR007862">
    <property type="entry name" value="Adenylate_kinase_lid-dom"/>
</dbReference>
<dbReference type="GO" id="GO:0005739">
    <property type="term" value="C:mitochondrion"/>
    <property type="evidence" value="ECO:0000318"/>
    <property type="project" value="GO_Central"/>
</dbReference>
<dbReference type="GO" id="GO:0097226">
    <property type="term" value="C:sperm mitochondrial sheath"/>
    <property type="evidence" value="ECO:0007669"/>
    <property type="project" value="Ensembl"/>
</dbReference>
<name>H9G7L0_ANOCA</name>
<evidence type="ECO:0000256" key="3">
    <source>
        <dbReference type="ARBA" id="ARBA00022777"/>
    </source>
</evidence>
<accession>H9G7L0</accession>
<reference evidence="8" key="3">
    <citation type="submission" date="2025-09" db="UniProtKB">
        <authorList>
            <consortium name="Ensembl"/>
        </authorList>
    </citation>
    <scope>IDENTIFICATION</scope>
</reference>
<evidence type="ECO:0000313" key="8">
    <source>
        <dbReference type="Ensembl" id="ENSACAP00000003389.4"/>
    </source>
</evidence>
<dbReference type="GO" id="GO:0005524">
    <property type="term" value="F:ATP binding"/>
    <property type="evidence" value="ECO:0007669"/>
    <property type="project" value="InterPro"/>
</dbReference>
<evidence type="ECO:0000256" key="1">
    <source>
        <dbReference type="ARBA" id="ARBA00022679"/>
    </source>
</evidence>
<dbReference type="HAMAP" id="MF_00235">
    <property type="entry name" value="Adenylate_kinase_Adk"/>
    <property type="match status" value="1"/>
</dbReference>
<proteinExistence type="inferred from homology"/>
<evidence type="ECO:0000256" key="2">
    <source>
        <dbReference type="ARBA" id="ARBA00022741"/>
    </source>
</evidence>
<organism evidence="8 9">
    <name type="scientific">Anolis carolinensis</name>
    <name type="common">Green anole</name>
    <name type="synonym">American chameleon</name>
    <dbReference type="NCBI Taxonomy" id="28377"/>
    <lineage>
        <taxon>Eukaryota</taxon>
        <taxon>Metazoa</taxon>
        <taxon>Chordata</taxon>
        <taxon>Craniata</taxon>
        <taxon>Vertebrata</taxon>
        <taxon>Euteleostomi</taxon>
        <taxon>Lepidosauria</taxon>
        <taxon>Squamata</taxon>
        <taxon>Bifurcata</taxon>
        <taxon>Unidentata</taxon>
        <taxon>Episquamata</taxon>
        <taxon>Toxicofera</taxon>
        <taxon>Iguania</taxon>
        <taxon>Dactyloidae</taxon>
        <taxon>Anolis</taxon>
    </lineage>
</organism>
<dbReference type="InterPro" id="IPR027417">
    <property type="entry name" value="P-loop_NTPase"/>
</dbReference>
<dbReference type="Ensembl" id="ENSACAT00000003472.4">
    <property type="protein sequence ID" value="ENSACAP00000003389.4"/>
    <property type="gene ID" value="ENSACAG00000003453.4"/>
</dbReference>